<dbReference type="GO" id="GO:0032259">
    <property type="term" value="P:methylation"/>
    <property type="evidence" value="ECO:0007669"/>
    <property type="project" value="UniProtKB-KW"/>
</dbReference>
<dbReference type="PANTHER" id="PTHR24422">
    <property type="entry name" value="CHEMOTAXIS PROTEIN METHYLTRANSFERASE"/>
    <property type="match status" value="1"/>
</dbReference>
<accession>A0A4Q0XVH6</accession>
<dbReference type="InterPro" id="IPR000780">
    <property type="entry name" value="CheR_MeTrfase"/>
</dbReference>
<dbReference type="Gene3D" id="1.10.155.10">
    <property type="entry name" value="Chemotaxis receptor methyltransferase CheR, N-terminal domain"/>
    <property type="match status" value="1"/>
</dbReference>
<dbReference type="EMBL" id="PDKN01000002">
    <property type="protein sequence ID" value="RXJ60209.1"/>
    <property type="molecule type" value="Genomic_DNA"/>
</dbReference>
<keyword evidence="4" id="KW-0808">Transferase</keyword>
<keyword evidence="8" id="KW-1185">Reference proteome</keyword>
<reference evidence="7 8" key="1">
    <citation type="submission" date="2017-10" db="EMBL/GenBank/DDBJ databases">
        <title>Genomics of the genus Arcobacter.</title>
        <authorList>
            <person name="Perez-Cataluna A."/>
            <person name="Figueras M.J."/>
        </authorList>
    </citation>
    <scope>NUCLEOTIDE SEQUENCE [LARGE SCALE GENOMIC DNA]</scope>
    <source>
        <strain evidence="7 8">CECT 8987</strain>
    </source>
</reference>
<dbReference type="AlphaFoldDB" id="A0A4Q0XVH6"/>
<dbReference type="EC" id="2.1.1.80" evidence="2"/>
<sequence length="282" mass="32817">MDKTLALNEKVKKLLYGLTGITLSNNKDIMISNRLYKLQRDTKFVGTIDDLLDQIEEGEYINEFINSFTTNKTHFFREDFHFIDLKQRVIPEFLEKNGSGAELKMYCSASSTGEEPYSMAMTVKEAEEELNRTIKSSIIATDIDTNVLQYAADGIYRFSKSAKEFPDWVKPQKYFKRRVVQNIGNEEVLIKVKDELKRMISFQKMNLNDASYPFKDNQFDVIFCRNVLIYFSAEDQNLILKKLFRHLKIGGTLYIGHSENPHDLIHYVQKAGQNTFVKIKEI</sequence>
<evidence type="ECO:0000256" key="4">
    <source>
        <dbReference type="ARBA" id="ARBA00022679"/>
    </source>
</evidence>
<dbReference type="PRINTS" id="PR00996">
    <property type="entry name" value="CHERMTFRASE"/>
</dbReference>
<dbReference type="InterPro" id="IPR029063">
    <property type="entry name" value="SAM-dependent_MTases_sf"/>
</dbReference>
<dbReference type="SUPFAM" id="SSF53335">
    <property type="entry name" value="S-adenosyl-L-methionine-dependent methyltransferases"/>
    <property type="match status" value="1"/>
</dbReference>
<dbReference type="InterPro" id="IPR050903">
    <property type="entry name" value="Bact_Chemotaxis_MeTrfase"/>
</dbReference>
<proteinExistence type="predicted"/>
<dbReference type="Pfam" id="PF01739">
    <property type="entry name" value="CheR"/>
    <property type="match status" value="1"/>
</dbReference>
<keyword evidence="3" id="KW-0489">Methyltransferase</keyword>
<keyword evidence="5" id="KW-0949">S-adenosyl-L-methionine</keyword>
<evidence type="ECO:0000313" key="7">
    <source>
        <dbReference type="EMBL" id="RXJ60209.1"/>
    </source>
</evidence>
<dbReference type="GO" id="GO:0008983">
    <property type="term" value="F:protein-glutamate O-methyltransferase activity"/>
    <property type="evidence" value="ECO:0007669"/>
    <property type="project" value="UniProtKB-EC"/>
</dbReference>
<organism evidence="7 8">
    <name type="scientific">Candidatus Marinarcus aquaticus</name>
    <dbReference type="NCBI Taxonomy" id="2044504"/>
    <lineage>
        <taxon>Bacteria</taxon>
        <taxon>Pseudomonadati</taxon>
        <taxon>Campylobacterota</taxon>
        <taxon>Epsilonproteobacteria</taxon>
        <taxon>Campylobacterales</taxon>
        <taxon>Arcobacteraceae</taxon>
        <taxon>Candidatus Marinarcus</taxon>
    </lineage>
</organism>
<dbReference type="Gene3D" id="3.40.50.150">
    <property type="entry name" value="Vaccinia Virus protein VP39"/>
    <property type="match status" value="1"/>
</dbReference>
<dbReference type="SUPFAM" id="SSF47757">
    <property type="entry name" value="Chemotaxis receptor methyltransferase CheR, N-terminal domain"/>
    <property type="match status" value="1"/>
</dbReference>
<evidence type="ECO:0000256" key="3">
    <source>
        <dbReference type="ARBA" id="ARBA00022603"/>
    </source>
</evidence>
<evidence type="ECO:0000259" key="6">
    <source>
        <dbReference type="PROSITE" id="PS50123"/>
    </source>
</evidence>
<dbReference type="SMART" id="SM00138">
    <property type="entry name" value="MeTrc"/>
    <property type="match status" value="1"/>
</dbReference>
<dbReference type="CDD" id="cd02440">
    <property type="entry name" value="AdoMet_MTases"/>
    <property type="match status" value="1"/>
</dbReference>
<protein>
    <recommendedName>
        <fullName evidence="2">protein-glutamate O-methyltransferase</fullName>
        <ecNumber evidence="2">2.1.1.80</ecNumber>
    </recommendedName>
</protein>
<dbReference type="PANTHER" id="PTHR24422:SF19">
    <property type="entry name" value="CHEMOTAXIS PROTEIN METHYLTRANSFERASE"/>
    <property type="match status" value="1"/>
</dbReference>
<dbReference type="RefSeq" id="WP_128995558.1">
    <property type="nucleotide sequence ID" value="NZ_PDKN01000002.1"/>
</dbReference>
<dbReference type="OrthoDB" id="9786165at2"/>
<dbReference type="Proteomes" id="UP000290657">
    <property type="component" value="Unassembled WGS sequence"/>
</dbReference>
<gene>
    <name evidence="7" type="ORF">CRV04_04185</name>
</gene>
<dbReference type="InterPro" id="IPR022642">
    <property type="entry name" value="CheR_C"/>
</dbReference>
<evidence type="ECO:0000313" key="8">
    <source>
        <dbReference type="Proteomes" id="UP000290657"/>
    </source>
</evidence>
<evidence type="ECO:0000256" key="1">
    <source>
        <dbReference type="ARBA" id="ARBA00001541"/>
    </source>
</evidence>
<evidence type="ECO:0000256" key="2">
    <source>
        <dbReference type="ARBA" id="ARBA00012534"/>
    </source>
</evidence>
<comment type="catalytic activity">
    <reaction evidence="1">
        <text>L-glutamyl-[protein] + S-adenosyl-L-methionine = [protein]-L-glutamate 5-O-methyl ester + S-adenosyl-L-homocysteine</text>
        <dbReference type="Rhea" id="RHEA:24452"/>
        <dbReference type="Rhea" id="RHEA-COMP:10208"/>
        <dbReference type="Rhea" id="RHEA-COMP:10311"/>
        <dbReference type="ChEBI" id="CHEBI:29973"/>
        <dbReference type="ChEBI" id="CHEBI:57856"/>
        <dbReference type="ChEBI" id="CHEBI:59789"/>
        <dbReference type="ChEBI" id="CHEBI:82795"/>
        <dbReference type="EC" id="2.1.1.80"/>
    </reaction>
</comment>
<feature type="domain" description="CheR-type methyltransferase" evidence="6">
    <location>
        <begin position="1"/>
        <end position="281"/>
    </location>
</feature>
<dbReference type="InterPro" id="IPR036804">
    <property type="entry name" value="CheR_N_sf"/>
</dbReference>
<comment type="caution">
    <text evidence="7">The sequence shown here is derived from an EMBL/GenBank/DDBJ whole genome shotgun (WGS) entry which is preliminary data.</text>
</comment>
<dbReference type="PROSITE" id="PS50123">
    <property type="entry name" value="CHER"/>
    <property type="match status" value="1"/>
</dbReference>
<name>A0A4Q0XVH6_9BACT</name>
<evidence type="ECO:0000256" key="5">
    <source>
        <dbReference type="ARBA" id="ARBA00022691"/>
    </source>
</evidence>